<reference evidence="6 7" key="1">
    <citation type="submission" date="2023-03" db="EMBL/GenBank/DDBJ databases">
        <title>Novel Species.</title>
        <authorList>
            <person name="Ma S."/>
        </authorList>
    </citation>
    <scope>NUCLEOTIDE SEQUENCE [LARGE SCALE GENOMIC DNA]</scope>
    <source>
        <strain evidence="6 7">B11</strain>
    </source>
</reference>
<dbReference type="InterPro" id="IPR043129">
    <property type="entry name" value="ATPase_NBD"/>
</dbReference>
<dbReference type="Proteomes" id="UP001461341">
    <property type="component" value="Chromosome"/>
</dbReference>
<accession>A0ABZ2YC98</accession>
<dbReference type="InterPro" id="IPR000577">
    <property type="entry name" value="Carb_kinase_FGGY"/>
</dbReference>
<evidence type="ECO:0000259" key="5">
    <source>
        <dbReference type="Pfam" id="PF02782"/>
    </source>
</evidence>
<name>A0ABZ2YC98_9BACT</name>
<keyword evidence="3" id="KW-0418">Kinase</keyword>
<protein>
    <submittedName>
        <fullName evidence="6">Gluconokinase</fullName>
        <ecNumber evidence="6">2.7.1.12</ecNumber>
    </submittedName>
</protein>
<dbReference type="CDD" id="cd07770">
    <property type="entry name" value="ASKHA_NBD_FGGY_GntK"/>
    <property type="match status" value="1"/>
</dbReference>
<evidence type="ECO:0000313" key="6">
    <source>
        <dbReference type="EMBL" id="WZL76602.1"/>
    </source>
</evidence>
<evidence type="ECO:0000259" key="4">
    <source>
        <dbReference type="Pfam" id="PF00370"/>
    </source>
</evidence>
<comment type="similarity">
    <text evidence="1">Belongs to the FGGY kinase family.</text>
</comment>
<sequence length="491" mass="55342">MAELILTVDIGTSSCKVCVFNREGEILFSTKRDYPTFSPQPGFAEQNPIEIYKNIKQAIREAVDSFSASSFSALGFDTMLHSSLLVDGEGNPLYPLLNWMDTRSAQEVEDMRNEYRQYGFYKQSAAPLHTIFNPPRVRWFKKNMPELWRKTQKMVTIKDWILWNITGVLSCDFSTASATGLLDLRKVSWSKDILNWLQLSEDHLPPLCPPENVVPLKEGDFSADTGLMPGLPVVWGGGDGPFANLGEGAFREKEMVVTVGSSGAVRMCQLAPVFDPQERGWCYYLADGVWVGGGAINNGGIVYSWMRDLLGKGAEDFELDIHRERPLFLPFLTGERSPNWKANARGILFGLSYFHDFASLMQAAFEGVAFRVRSIYDMLCEIMGRPERVILSGGFAQTEKGKRVICDVLGRKVEVSNLPSASARGAFLVSLKALGEVKRLMEIPDAFFPRNPVLEPIAEHALFYDQLYELYWEVYRRNVDLFERFVALKLA</sequence>
<dbReference type="Pfam" id="PF02782">
    <property type="entry name" value="FGGY_C"/>
    <property type="match status" value="1"/>
</dbReference>
<dbReference type="GO" id="GO:0046316">
    <property type="term" value="F:gluconokinase activity"/>
    <property type="evidence" value="ECO:0007669"/>
    <property type="project" value="UniProtKB-EC"/>
</dbReference>
<dbReference type="InterPro" id="IPR050406">
    <property type="entry name" value="FGGY_Carb_Kinase"/>
</dbReference>
<dbReference type="InterPro" id="IPR018484">
    <property type="entry name" value="FGGY_N"/>
</dbReference>
<dbReference type="PANTHER" id="PTHR43095:SF2">
    <property type="entry name" value="GLUCONOKINASE"/>
    <property type="match status" value="1"/>
</dbReference>
<keyword evidence="2 6" id="KW-0808">Transferase</keyword>
<dbReference type="SUPFAM" id="SSF53067">
    <property type="entry name" value="Actin-like ATPase domain"/>
    <property type="match status" value="2"/>
</dbReference>
<dbReference type="EMBL" id="CP121689">
    <property type="protein sequence ID" value="WZL76602.1"/>
    <property type="molecule type" value="Genomic_DNA"/>
</dbReference>
<dbReference type="PANTHER" id="PTHR43095">
    <property type="entry name" value="SUGAR KINASE"/>
    <property type="match status" value="1"/>
</dbReference>
<feature type="domain" description="Carbohydrate kinase FGGY C-terminal" evidence="5">
    <location>
        <begin position="257"/>
        <end position="431"/>
    </location>
</feature>
<dbReference type="PIRSF" id="PIRSF000538">
    <property type="entry name" value="GlpK"/>
    <property type="match status" value="1"/>
</dbReference>
<dbReference type="Gene3D" id="3.30.420.40">
    <property type="match status" value="2"/>
</dbReference>
<evidence type="ECO:0000313" key="7">
    <source>
        <dbReference type="Proteomes" id="UP001461341"/>
    </source>
</evidence>
<dbReference type="Pfam" id="PF00370">
    <property type="entry name" value="FGGY_N"/>
    <property type="match status" value="1"/>
</dbReference>
<evidence type="ECO:0000256" key="3">
    <source>
        <dbReference type="ARBA" id="ARBA00022777"/>
    </source>
</evidence>
<dbReference type="EC" id="2.7.1.12" evidence="6"/>
<proteinExistence type="inferred from homology"/>
<feature type="domain" description="Carbohydrate kinase FGGY N-terminal" evidence="4">
    <location>
        <begin position="5"/>
        <end position="246"/>
    </location>
</feature>
<evidence type="ECO:0000256" key="2">
    <source>
        <dbReference type="ARBA" id="ARBA00022679"/>
    </source>
</evidence>
<dbReference type="InterPro" id="IPR018485">
    <property type="entry name" value="FGGY_C"/>
</dbReference>
<evidence type="ECO:0000256" key="1">
    <source>
        <dbReference type="ARBA" id="ARBA00009156"/>
    </source>
</evidence>
<dbReference type="RefSeq" id="WP_369018766.1">
    <property type="nucleotide sequence ID" value="NZ_CP121689.1"/>
</dbReference>
<keyword evidence="7" id="KW-1185">Reference proteome</keyword>
<gene>
    <name evidence="6" type="ORF">QBE54_02390</name>
</gene>
<organism evidence="6 7">
    <name type="scientific">Thermatribacter velox</name>
    <dbReference type="NCBI Taxonomy" id="3039681"/>
    <lineage>
        <taxon>Bacteria</taxon>
        <taxon>Pseudomonadati</taxon>
        <taxon>Atribacterota</taxon>
        <taxon>Atribacteria</taxon>
        <taxon>Atribacterales</taxon>
        <taxon>Thermatribacteraceae</taxon>
        <taxon>Thermatribacter</taxon>
    </lineage>
</organism>